<organism evidence="1">
    <name type="scientific">Clitoria ternatea</name>
    <name type="common">Butterfly pea</name>
    <dbReference type="NCBI Taxonomy" id="43366"/>
    <lineage>
        <taxon>Eukaryota</taxon>
        <taxon>Viridiplantae</taxon>
        <taxon>Streptophyta</taxon>
        <taxon>Embryophyta</taxon>
        <taxon>Tracheophyta</taxon>
        <taxon>Spermatophyta</taxon>
        <taxon>Magnoliopsida</taxon>
        <taxon>eudicotyledons</taxon>
        <taxon>Gunneridae</taxon>
        <taxon>Pentapetalae</taxon>
        <taxon>rosids</taxon>
        <taxon>fabids</taxon>
        <taxon>Fabales</taxon>
        <taxon>Fabaceae</taxon>
        <taxon>Papilionoideae</taxon>
        <taxon>50 kb inversion clade</taxon>
        <taxon>NPAAA clade</taxon>
        <taxon>indigoferoid/millettioid clade</taxon>
        <taxon>Phaseoleae</taxon>
        <taxon>Clitoria</taxon>
    </lineage>
</organism>
<reference evidence="1" key="2">
    <citation type="submission" date="2020-05" db="EMBL/GenBank/DDBJ databases">
        <authorList>
            <person name="Kalmankar N."/>
            <person name="Venkatesan R."/>
            <person name="Balaram P."/>
            <person name="Ramanathan S."/>
        </authorList>
    </citation>
    <scope>NUCLEOTIDE SEQUENCE</scope>
</reference>
<reference evidence="1" key="1">
    <citation type="journal article" date="2020" name="Sci. Rep.">
        <title>Transcriptomic profiling of the medicinal plant Clitoria ternatea: identification of potential genes in cyclotide biosynthesis.</title>
        <authorList>
            <person name="Kalmankar N.V."/>
            <person name="Venkatesan R."/>
            <person name="Balaram P."/>
            <person name="Sowdhamini R."/>
        </authorList>
    </citation>
    <scope>NUCLEOTIDE SEQUENCE</scope>
</reference>
<dbReference type="AlphaFoldDB" id="A0A7G5F3E6"/>
<sequence>MWVGSLLPLQQTPAVWRPPPQGKIKIKSDVAWRDPYQMAYSAIIFRDHNSGIR</sequence>
<dbReference type="EMBL" id="MT468718">
    <property type="protein sequence ID" value="QMV80771.1"/>
    <property type="molecule type" value="mRNA"/>
</dbReference>
<accession>A0A7G5F3E6</accession>
<protein>
    <submittedName>
        <fullName evidence="1">Cyclotide</fullName>
    </submittedName>
</protein>
<name>A0A7G5F3E6_CLITE</name>
<evidence type="ECO:0000313" key="1">
    <source>
        <dbReference type="EMBL" id="QMV80771.1"/>
    </source>
</evidence>
<proteinExistence type="evidence at transcript level"/>